<dbReference type="Gene3D" id="1.10.10.10">
    <property type="entry name" value="Winged helix-like DNA-binding domain superfamily/Winged helix DNA-binding domain"/>
    <property type="match status" value="1"/>
</dbReference>
<dbReference type="InterPro" id="IPR012318">
    <property type="entry name" value="HTH_CRP"/>
</dbReference>
<evidence type="ECO:0000259" key="5">
    <source>
        <dbReference type="PROSITE" id="PS51063"/>
    </source>
</evidence>
<reference evidence="6 7" key="1">
    <citation type="submission" date="2019-01" db="EMBL/GenBank/DDBJ databases">
        <title>Ancylomarina salipaludis sp. nov., isolated from a salt marsh.</title>
        <authorList>
            <person name="Yoon J.-H."/>
        </authorList>
    </citation>
    <scope>NUCLEOTIDE SEQUENCE [LARGE SCALE GENOMIC DNA]</scope>
    <source>
        <strain evidence="6 7">SHSM-M15</strain>
    </source>
</reference>
<evidence type="ECO:0000313" key="7">
    <source>
        <dbReference type="Proteomes" id="UP000289703"/>
    </source>
</evidence>
<organism evidence="6 7">
    <name type="scientific">Ancylomarina salipaludis</name>
    <dbReference type="NCBI Taxonomy" id="2501299"/>
    <lineage>
        <taxon>Bacteria</taxon>
        <taxon>Pseudomonadati</taxon>
        <taxon>Bacteroidota</taxon>
        <taxon>Bacteroidia</taxon>
        <taxon>Marinilabiliales</taxon>
        <taxon>Marinifilaceae</taxon>
        <taxon>Ancylomarina</taxon>
    </lineage>
</organism>
<dbReference type="GO" id="GO:0003677">
    <property type="term" value="F:DNA binding"/>
    <property type="evidence" value="ECO:0007669"/>
    <property type="project" value="UniProtKB-KW"/>
</dbReference>
<dbReference type="Pfam" id="PF13545">
    <property type="entry name" value="HTH_Crp_2"/>
    <property type="match status" value="1"/>
</dbReference>
<dbReference type="PROSITE" id="PS51063">
    <property type="entry name" value="HTH_CRP_2"/>
    <property type="match status" value="1"/>
</dbReference>
<dbReference type="SUPFAM" id="SSF51206">
    <property type="entry name" value="cAMP-binding domain-like"/>
    <property type="match status" value="1"/>
</dbReference>
<sequence length="229" mass="26375">MLNCMDENFELEQYLKHPCFSSLSGRDVSMIINNSTILDFKKNEIIIKQGSFATHIYYVLSGLAKINIESDGRNNTIRMAPEYRFLGLSHAFFDKTYHISATAMETSKVLLIDIAVFKQLIKTNGSFAMGIIETMSKTSHRQVKRMVMYSNKNVEGSLATFLLHYSHMENSTTFKLPFSRKEIAETIGYSRESVIHTFSKFNKENIIRVDEKYVELLDIELLKQIKKKG</sequence>
<dbReference type="PANTHER" id="PTHR24567:SF26">
    <property type="entry name" value="REGULATORY PROTEIN YEIL"/>
    <property type="match status" value="1"/>
</dbReference>
<dbReference type="PANTHER" id="PTHR24567">
    <property type="entry name" value="CRP FAMILY TRANSCRIPTIONAL REGULATORY PROTEIN"/>
    <property type="match status" value="1"/>
</dbReference>
<dbReference type="Pfam" id="PF00027">
    <property type="entry name" value="cNMP_binding"/>
    <property type="match status" value="1"/>
</dbReference>
<dbReference type="SMART" id="SM00419">
    <property type="entry name" value="HTH_CRP"/>
    <property type="match status" value="1"/>
</dbReference>
<dbReference type="GO" id="GO:0005829">
    <property type="term" value="C:cytosol"/>
    <property type="evidence" value="ECO:0007669"/>
    <property type="project" value="TreeGrafter"/>
</dbReference>
<dbReference type="CDD" id="cd00038">
    <property type="entry name" value="CAP_ED"/>
    <property type="match status" value="1"/>
</dbReference>
<dbReference type="InterPro" id="IPR036390">
    <property type="entry name" value="WH_DNA-bd_sf"/>
</dbReference>
<dbReference type="InterPro" id="IPR000595">
    <property type="entry name" value="cNMP-bd_dom"/>
</dbReference>
<name>A0A4Q1JHV3_9BACT</name>
<gene>
    <name evidence="6" type="ORF">EO244_15850</name>
</gene>
<evidence type="ECO:0000256" key="3">
    <source>
        <dbReference type="ARBA" id="ARBA00023163"/>
    </source>
</evidence>
<dbReference type="InterPro" id="IPR014710">
    <property type="entry name" value="RmlC-like_jellyroll"/>
</dbReference>
<evidence type="ECO:0000256" key="2">
    <source>
        <dbReference type="ARBA" id="ARBA00023125"/>
    </source>
</evidence>
<keyword evidence="7" id="KW-1185">Reference proteome</keyword>
<dbReference type="InterPro" id="IPR036388">
    <property type="entry name" value="WH-like_DNA-bd_sf"/>
</dbReference>
<dbReference type="SUPFAM" id="SSF46785">
    <property type="entry name" value="Winged helix' DNA-binding domain"/>
    <property type="match status" value="1"/>
</dbReference>
<feature type="domain" description="Cyclic nucleotide-binding" evidence="4">
    <location>
        <begin position="19"/>
        <end position="138"/>
    </location>
</feature>
<dbReference type="InterPro" id="IPR018490">
    <property type="entry name" value="cNMP-bd_dom_sf"/>
</dbReference>
<feature type="domain" description="HTH crp-type" evidence="5">
    <location>
        <begin position="152"/>
        <end position="220"/>
    </location>
</feature>
<dbReference type="EMBL" id="SAXA01000021">
    <property type="protein sequence ID" value="RXQ87832.1"/>
    <property type="molecule type" value="Genomic_DNA"/>
</dbReference>
<dbReference type="Gene3D" id="2.60.120.10">
    <property type="entry name" value="Jelly Rolls"/>
    <property type="match status" value="1"/>
</dbReference>
<evidence type="ECO:0000256" key="1">
    <source>
        <dbReference type="ARBA" id="ARBA00023015"/>
    </source>
</evidence>
<keyword evidence="2" id="KW-0238">DNA-binding</keyword>
<keyword evidence="3" id="KW-0804">Transcription</keyword>
<protein>
    <submittedName>
        <fullName evidence="6">Crp/Fnr family transcriptional regulator</fullName>
    </submittedName>
</protein>
<proteinExistence type="predicted"/>
<dbReference type="AlphaFoldDB" id="A0A4Q1JHV3"/>
<accession>A0A4Q1JHV3</accession>
<dbReference type="Proteomes" id="UP000289703">
    <property type="component" value="Unassembled WGS sequence"/>
</dbReference>
<evidence type="ECO:0000313" key="6">
    <source>
        <dbReference type="EMBL" id="RXQ87832.1"/>
    </source>
</evidence>
<dbReference type="SMART" id="SM00100">
    <property type="entry name" value="cNMP"/>
    <property type="match status" value="1"/>
</dbReference>
<comment type="caution">
    <text evidence="6">The sequence shown here is derived from an EMBL/GenBank/DDBJ whole genome shotgun (WGS) entry which is preliminary data.</text>
</comment>
<keyword evidence="1" id="KW-0805">Transcription regulation</keyword>
<evidence type="ECO:0000259" key="4">
    <source>
        <dbReference type="PROSITE" id="PS50042"/>
    </source>
</evidence>
<dbReference type="GO" id="GO:0003700">
    <property type="term" value="F:DNA-binding transcription factor activity"/>
    <property type="evidence" value="ECO:0007669"/>
    <property type="project" value="TreeGrafter"/>
</dbReference>
<dbReference type="PROSITE" id="PS50042">
    <property type="entry name" value="CNMP_BINDING_3"/>
    <property type="match status" value="1"/>
</dbReference>
<dbReference type="OrthoDB" id="1118445at2"/>
<dbReference type="InterPro" id="IPR050397">
    <property type="entry name" value="Env_Response_Regulators"/>
</dbReference>